<name>A0A011MQZ4_9PROT</name>
<evidence type="ECO:0000256" key="5">
    <source>
        <dbReference type="ARBA" id="ARBA00038303"/>
    </source>
</evidence>
<dbReference type="Proteomes" id="UP000020218">
    <property type="component" value="Unassembled WGS sequence"/>
</dbReference>
<dbReference type="Gene3D" id="3.40.1280.10">
    <property type="match status" value="1"/>
</dbReference>
<evidence type="ECO:0000256" key="3">
    <source>
        <dbReference type="ARBA" id="ARBA00022679"/>
    </source>
</evidence>
<dbReference type="InterPro" id="IPR029028">
    <property type="entry name" value="Alpha/beta_knot_MTases"/>
</dbReference>
<evidence type="ECO:0000313" key="8">
    <source>
        <dbReference type="Proteomes" id="UP000020218"/>
    </source>
</evidence>
<dbReference type="GO" id="GO:0005737">
    <property type="term" value="C:cytoplasm"/>
    <property type="evidence" value="ECO:0007669"/>
    <property type="project" value="UniProtKB-SubCell"/>
</dbReference>
<keyword evidence="6" id="KW-0963">Cytoplasm</keyword>
<feature type="binding site" evidence="6">
    <location>
        <begin position="122"/>
        <end position="127"/>
    </location>
    <ligand>
        <name>S-adenosyl-L-methionine</name>
        <dbReference type="ChEBI" id="CHEBI:59789"/>
    </ligand>
</feature>
<comment type="function">
    <text evidence="6">Specifically methylates the pseudouridine at position 1915 (m3Psi1915) in 23S rRNA.</text>
</comment>
<dbReference type="GO" id="GO:0070038">
    <property type="term" value="F:rRNA (pseudouridine-N3-)-methyltransferase activity"/>
    <property type="evidence" value="ECO:0007669"/>
    <property type="project" value="UniProtKB-UniRule"/>
</dbReference>
<evidence type="ECO:0000256" key="1">
    <source>
        <dbReference type="ARBA" id="ARBA00022552"/>
    </source>
</evidence>
<dbReference type="CDD" id="cd18081">
    <property type="entry name" value="RlmH-like"/>
    <property type="match status" value="1"/>
</dbReference>
<keyword evidence="2 6" id="KW-0489">Methyltransferase</keyword>
<dbReference type="PATRIC" id="fig|1454001.3.peg.3580"/>
<dbReference type="EC" id="2.1.1.177" evidence="6"/>
<evidence type="ECO:0000256" key="4">
    <source>
        <dbReference type="ARBA" id="ARBA00022691"/>
    </source>
</evidence>
<evidence type="ECO:0000256" key="6">
    <source>
        <dbReference type="HAMAP-Rule" id="MF_00658"/>
    </source>
</evidence>
<comment type="similarity">
    <text evidence="5 6">Belongs to the RNA methyltransferase RlmH family.</text>
</comment>
<dbReference type="InterPro" id="IPR003742">
    <property type="entry name" value="RlmH-like"/>
</dbReference>
<comment type="catalytic activity">
    <reaction evidence="6">
        <text>pseudouridine(1915) in 23S rRNA + S-adenosyl-L-methionine = N(3)-methylpseudouridine(1915) in 23S rRNA + S-adenosyl-L-homocysteine + H(+)</text>
        <dbReference type="Rhea" id="RHEA:42752"/>
        <dbReference type="Rhea" id="RHEA-COMP:10221"/>
        <dbReference type="Rhea" id="RHEA-COMP:10222"/>
        <dbReference type="ChEBI" id="CHEBI:15378"/>
        <dbReference type="ChEBI" id="CHEBI:57856"/>
        <dbReference type="ChEBI" id="CHEBI:59789"/>
        <dbReference type="ChEBI" id="CHEBI:65314"/>
        <dbReference type="ChEBI" id="CHEBI:74486"/>
        <dbReference type="EC" id="2.1.1.177"/>
    </reaction>
</comment>
<keyword evidence="4 6" id="KW-0949">S-adenosyl-L-methionine</keyword>
<dbReference type="AlphaFoldDB" id="A0A011MQZ4"/>
<evidence type="ECO:0000256" key="2">
    <source>
        <dbReference type="ARBA" id="ARBA00022603"/>
    </source>
</evidence>
<comment type="caution">
    <text evidence="7">The sequence shown here is derived from an EMBL/GenBank/DDBJ whole genome shotgun (WGS) entry which is preliminary data.</text>
</comment>
<dbReference type="SUPFAM" id="SSF75217">
    <property type="entry name" value="alpha/beta knot"/>
    <property type="match status" value="1"/>
</dbReference>
<feature type="binding site" evidence="6">
    <location>
        <position position="103"/>
    </location>
    <ligand>
        <name>S-adenosyl-L-methionine</name>
        <dbReference type="ChEBI" id="CHEBI:59789"/>
    </ligand>
</feature>
<comment type="subcellular location">
    <subcellularLocation>
        <location evidence="6">Cytoplasm</location>
    </subcellularLocation>
</comment>
<proteinExistence type="inferred from homology"/>
<sequence>MKLAIVAVGNKSPAWVSAGCAEYLKRMPRELPLSVIEVKAEVRGAKSREQLLAAERTRLLAALQGFRRLVVLDERGSDLSTLELAQRLAGWMQAGGDTAFVIGSADGVDAALKQQADELIRLSRLTLPHALARLLLCEQLYRACSVIRNHPYHRED</sequence>
<dbReference type="PANTHER" id="PTHR33603:SF1">
    <property type="entry name" value="RIBOSOMAL RNA LARGE SUBUNIT METHYLTRANSFERASE H"/>
    <property type="match status" value="1"/>
</dbReference>
<gene>
    <name evidence="6 7" type="primary">rlmH</name>
    <name evidence="7" type="ORF">AW08_03542</name>
</gene>
<dbReference type="NCBIfam" id="NF000986">
    <property type="entry name" value="PRK00103.1-4"/>
    <property type="match status" value="1"/>
</dbReference>
<dbReference type="STRING" id="1454001.AW08_03542"/>
<keyword evidence="3 6" id="KW-0808">Transferase</keyword>
<reference evidence="7" key="1">
    <citation type="submission" date="2014-02" db="EMBL/GenBank/DDBJ databases">
        <title>Expanding our view of genomic diversity in Candidatus Accumulibacter clades.</title>
        <authorList>
            <person name="Skennerton C.T."/>
            <person name="Barr J.J."/>
            <person name="Slater F.R."/>
            <person name="Bond P.L."/>
            <person name="Tyson G.W."/>
        </authorList>
    </citation>
    <scope>NUCLEOTIDE SEQUENCE [LARGE SCALE GENOMIC DNA]</scope>
</reference>
<comment type="subunit">
    <text evidence="6">Homodimer.</text>
</comment>
<evidence type="ECO:0000313" key="7">
    <source>
        <dbReference type="EMBL" id="EXI65001.1"/>
    </source>
</evidence>
<dbReference type="Pfam" id="PF02590">
    <property type="entry name" value="SPOUT_MTase"/>
    <property type="match status" value="1"/>
</dbReference>
<keyword evidence="1 6" id="KW-0698">rRNA processing</keyword>
<keyword evidence="8" id="KW-1185">Reference proteome</keyword>
<dbReference type="HAMAP" id="MF_00658">
    <property type="entry name" value="23SrRNA_methyltr_H"/>
    <property type="match status" value="1"/>
</dbReference>
<protein>
    <recommendedName>
        <fullName evidence="6">Ribosomal RNA large subunit methyltransferase H</fullName>
        <ecNumber evidence="6">2.1.1.177</ecNumber>
    </recommendedName>
    <alternativeName>
        <fullName evidence="6">23S rRNA (pseudouridine1915-N3)-methyltransferase</fullName>
    </alternativeName>
    <alternativeName>
        <fullName evidence="6">23S rRNA m3Psi1915 methyltransferase</fullName>
    </alternativeName>
    <alternativeName>
        <fullName evidence="6">rRNA (pseudouridine-N3-)-methyltransferase RlmH</fullName>
    </alternativeName>
</protein>
<dbReference type="EMBL" id="JFAX01000030">
    <property type="protein sequence ID" value="EXI65001.1"/>
    <property type="molecule type" value="Genomic_DNA"/>
</dbReference>
<feature type="binding site" evidence="6">
    <location>
        <position position="72"/>
    </location>
    <ligand>
        <name>S-adenosyl-L-methionine</name>
        <dbReference type="ChEBI" id="CHEBI:59789"/>
    </ligand>
</feature>
<dbReference type="PANTHER" id="PTHR33603">
    <property type="entry name" value="METHYLTRANSFERASE"/>
    <property type="match status" value="1"/>
</dbReference>
<dbReference type="PIRSF" id="PIRSF004505">
    <property type="entry name" value="MT_bac"/>
    <property type="match status" value="1"/>
</dbReference>
<dbReference type="InterPro" id="IPR029026">
    <property type="entry name" value="tRNA_m1G_MTases_N"/>
</dbReference>
<organism evidence="7 8">
    <name type="scientific">Candidatus Accumulibacter adjunctus</name>
    <dbReference type="NCBI Taxonomy" id="1454001"/>
    <lineage>
        <taxon>Bacteria</taxon>
        <taxon>Pseudomonadati</taxon>
        <taxon>Pseudomonadota</taxon>
        <taxon>Betaproteobacteria</taxon>
        <taxon>Candidatus Accumulibacter</taxon>
    </lineage>
</organism>
<accession>A0A011MQZ4</accession>